<dbReference type="SMART" id="SM00181">
    <property type="entry name" value="EGF"/>
    <property type="match status" value="3"/>
</dbReference>
<dbReference type="InterPro" id="IPR000742">
    <property type="entry name" value="EGF"/>
</dbReference>
<feature type="disulfide bond" evidence="5">
    <location>
        <begin position="41"/>
        <end position="50"/>
    </location>
</feature>
<feature type="transmembrane region" description="Helical" evidence="6">
    <location>
        <begin position="150"/>
        <end position="183"/>
    </location>
</feature>
<keyword evidence="2" id="KW-0732">Signal</keyword>
<dbReference type="InterPro" id="IPR001881">
    <property type="entry name" value="EGF-like_Ca-bd_dom"/>
</dbReference>
<comment type="caution">
    <text evidence="8">The sequence shown here is derived from an EMBL/GenBank/DDBJ whole genome shotgun (WGS) entry which is preliminary data.</text>
</comment>
<feature type="disulfide bond" evidence="5">
    <location>
        <begin position="116"/>
        <end position="125"/>
    </location>
</feature>
<evidence type="ECO:0000256" key="5">
    <source>
        <dbReference type="PROSITE-ProRule" id="PRU00076"/>
    </source>
</evidence>
<feature type="domain" description="EGF-like" evidence="7">
    <location>
        <begin position="13"/>
        <end position="51"/>
    </location>
</feature>
<dbReference type="PROSITE" id="PS00010">
    <property type="entry name" value="ASX_HYDROXYL"/>
    <property type="match status" value="2"/>
</dbReference>
<keyword evidence="4 5" id="KW-1015">Disulfide bond</keyword>
<protein>
    <recommendedName>
        <fullName evidence="7">EGF-like domain-containing protein</fullName>
    </recommendedName>
</protein>
<dbReference type="EMBL" id="CALNXK010000015">
    <property type="protein sequence ID" value="CAH3047109.1"/>
    <property type="molecule type" value="Genomic_DNA"/>
</dbReference>
<dbReference type="PROSITE" id="PS50026">
    <property type="entry name" value="EGF_3"/>
    <property type="match status" value="3"/>
</dbReference>
<dbReference type="InterPro" id="IPR000152">
    <property type="entry name" value="EGF-type_Asp/Asn_hydroxyl_site"/>
</dbReference>
<feature type="domain" description="EGF-like" evidence="7">
    <location>
        <begin position="90"/>
        <end position="126"/>
    </location>
</feature>
<evidence type="ECO:0000313" key="8">
    <source>
        <dbReference type="EMBL" id="CAH3047109.1"/>
    </source>
</evidence>
<keyword evidence="9" id="KW-1185">Reference proteome</keyword>
<keyword evidence="3" id="KW-0677">Repeat</keyword>
<evidence type="ECO:0000256" key="3">
    <source>
        <dbReference type="ARBA" id="ARBA00022737"/>
    </source>
</evidence>
<dbReference type="SUPFAM" id="SSF57196">
    <property type="entry name" value="EGF/Laminin"/>
    <property type="match status" value="3"/>
</dbReference>
<evidence type="ECO:0000259" key="7">
    <source>
        <dbReference type="PROSITE" id="PS50026"/>
    </source>
</evidence>
<dbReference type="SMART" id="SM00179">
    <property type="entry name" value="EGF_CA"/>
    <property type="match status" value="3"/>
</dbReference>
<dbReference type="PANTHER" id="PTHR12916:SF4">
    <property type="entry name" value="UNINFLATABLE, ISOFORM C"/>
    <property type="match status" value="1"/>
</dbReference>
<dbReference type="PROSITE" id="PS00022">
    <property type="entry name" value="EGF_1"/>
    <property type="match status" value="3"/>
</dbReference>
<keyword evidence="6" id="KW-0472">Membrane</keyword>
<evidence type="ECO:0000256" key="4">
    <source>
        <dbReference type="ARBA" id="ARBA00023157"/>
    </source>
</evidence>
<feature type="domain" description="EGF-like" evidence="7">
    <location>
        <begin position="221"/>
        <end position="257"/>
    </location>
</feature>
<evidence type="ECO:0000256" key="6">
    <source>
        <dbReference type="SAM" id="Phobius"/>
    </source>
</evidence>
<organism evidence="8 9">
    <name type="scientific">Porites lobata</name>
    <dbReference type="NCBI Taxonomy" id="104759"/>
    <lineage>
        <taxon>Eukaryota</taxon>
        <taxon>Metazoa</taxon>
        <taxon>Cnidaria</taxon>
        <taxon>Anthozoa</taxon>
        <taxon>Hexacorallia</taxon>
        <taxon>Scleractinia</taxon>
        <taxon>Fungiina</taxon>
        <taxon>Poritidae</taxon>
        <taxon>Porites</taxon>
    </lineage>
</organism>
<gene>
    <name evidence="8" type="ORF">PLOB_00010074</name>
</gene>
<dbReference type="PANTHER" id="PTHR12916">
    <property type="entry name" value="CYTOCHROME C OXIDASE POLYPEPTIDE VIC-2"/>
    <property type="match status" value="1"/>
</dbReference>
<comment type="caution">
    <text evidence="5">Lacks conserved residue(s) required for the propagation of feature annotation.</text>
</comment>
<dbReference type="Pfam" id="PF00008">
    <property type="entry name" value="EGF"/>
    <property type="match status" value="3"/>
</dbReference>
<feature type="disulfide bond" evidence="5">
    <location>
        <begin position="247"/>
        <end position="256"/>
    </location>
</feature>
<dbReference type="CDD" id="cd00054">
    <property type="entry name" value="EGF_CA"/>
    <property type="match status" value="3"/>
</dbReference>
<evidence type="ECO:0000313" key="9">
    <source>
        <dbReference type="Proteomes" id="UP001159405"/>
    </source>
</evidence>
<dbReference type="Proteomes" id="UP001159405">
    <property type="component" value="Unassembled WGS sequence"/>
</dbReference>
<reference evidence="8 9" key="1">
    <citation type="submission" date="2022-05" db="EMBL/GenBank/DDBJ databases">
        <authorList>
            <consortium name="Genoscope - CEA"/>
            <person name="William W."/>
        </authorList>
    </citation>
    <scope>NUCLEOTIDE SEQUENCE [LARGE SCALE GENOMIC DNA]</scope>
</reference>
<sequence>MFVTERSFPLFLDVKECSMADNVCQNGGTCDERLGYYICNCQLGFAGKNCTKDLRVDGGRADRTKVGRGEGSRSRNTKFISEFLSSLSTAVDHCFSNPCANNGTCNNSLHGYRCSCPEGFTGSLCEEGNEAICLFVFTKMIEKKREILELLIIMLMLRTTTTMMMILMMMLMMIIIMMMMMMVDLRVDGERADRTKVGKGEGIRSRNSKFISVFLSSLSTAVDHCFSNPCANNGTCNNSLHGYRCSCPEGFTGSLCEEGKTTVCLFLLK</sequence>
<name>A0ABN8NBB2_9CNID</name>
<keyword evidence="6" id="KW-0812">Transmembrane</keyword>
<dbReference type="PROSITE" id="PS01186">
    <property type="entry name" value="EGF_2"/>
    <property type="match status" value="3"/>
</dbReference>
<proteinExistence type="predicted"/>
<evidence type="ECO:0000256" key="2">
    <source>
        <dbReference type="ARBA" id="ARBA00022729"/>
    </source>
</evidence>
<keyword evidence="6" id="KW-1133">Transmembrane helix</keyword>
<accession>A0ABN8NBB2</accession>
<evidence type="ECO:0000256" key="1">
    <source>
        <dbReference type="ARBA" id="ARBA00022536"/>
    </source>
</evidence>
<dbReference type="Gene3D" id="2.10.25.10">
    <property type="entry name" value="Laminin"/>
    <property type="match status" value="3"/>
</dbReference>
<dbReference type="PRINTS" id="PR00010">
    <property type="entry name" value="EGFBLOOD"/>
</dbReference>
<keyword evidence="1 5" id="KW-0245">EGF-like domain</keyword>